<dbReference type="NCBIfam" id="NF007197">
    <property type="entry name" value="PRK09618.1"/>
    <property type="match status" value="1"/>
</dbReference>
<keyword evidence="2" id="KW-1005">Bacterial flagellum biogenesis</keyword>
<accession>A0A916RP69</accession>
<organism evidence="3 4">
    <name type="scientific">Ornithinibacillus halotolerans</name>
    <dbReference type="NCBI Taxonomy" id="1274357"/>
    <lineage>
        <taxon>Bacteria</taxon>
        <taxon>Bacillati</taxon>
        <taxon>Bacillota</taxon>
        <taxon>Bacilli</taxon>
        <taxon>Bacillales</taxon>
        <taxon>Bacillaceae</taxon>
        <taxon>Ornithinibacillus</taxon>
    </lineage>
</organism>
<keyword evidence="4" id="KW-1185">Reference proteome</keyword>
<dbReference type="Proteomes" id="UP000613512">
    <property type="component" value="Unassembled WGS sequence"/>
</dbReference>
<evidence type="ECO:0008006" key="5">
    <source>
        <dbReference type="Google" id="ProtNLM"/>
    </source>
</evidence>
<gene>
    <name evidence="3" type="primary">ylxG</name>
    <name evidence="3" type="ORF">GCM10008025_03740</name>
</gene>
<reference evidence="3" key="2">
    <citation type="submission" date="2020-09" db="EMBL/GenBank/DDBJ databases">
        <authorList>
            <person name="Sun Q."/>
            <person name="Zhou Y."/>
        </authorList>
    </citation>
    <scope>NUCLEOTIDE SEQUENCE</scope>
    <source>
        <strain evidence="3">CGMCC 1.12408</strain>
    </source>
</reference>
<dbReference type="AlphaFoldDB" id="A0A916RP69"/>
<name>A0A916RP69_9BACI</name>
<evidence type="ECO:0000256" key="2">
    <source>
        <dbReference type="ARBA" id="ARBA00022795"/>
    </source>
</evidence>
<reference evidence="3" key="1">
    <citation type="journal article" date="2014" name="Int. J. Syst. Evol. Microbiol.">
        <title>Complete genome sequence of Corynebacterium casei LMG S-19264T (=DSM 44701T), isolated from a smear-ripened cheese.</title>
        <authorList>
            <consortium name="US DOE Joint Genome Institute (JGI-PGF)"/>
            <person name="Walter F."/>
            <person name="Albersmeier A."/>
            <person name="Kalinowski J."/>
            <person name="Ruckert C."/>
        </authorList>
    </citation>
    <scope>NUCLEOTIDE SEQUENCE</scope>
    <source>
        <strain evidence="3">CGMCC 1.12408</strain>
    </source>
</reference>
<dbReference type="GO" id="GO:0044781">
    <property type="term" value="P:bacterial-type flagellum organization"/>
    <property type="evidence" value="ECO:0007669"/>
    <property type="project" value="UniProtKB-KW"/>
</dbReference>
<evidence type="ECO:0000256" key="1">
    <source>
        <dbReference type="ARBA" id="ARBA00010577"/>
    </source>
</evidence>
<dbReference type="Pfam" id="PF03963">
    <property type="entry name" value="FlgD"/>
    <property type="match status" value="1"/>
</dbReference>
<comment type="caution">
    <text evidence="3">The sequence shown here is derived from an EMBL/GenBank/DDBJ whole genome shotgun (WGS) entry which is preliminary data.</text>
</comment>
<dbReference type="EMBL" id="BMEY01000001">
    <property type="protein sequence ID" value="GGA63060.1"/>
    <property type="molecule type" value="Genomic_DNA"/>
</dbReference>
<sequence length="158" mass="17853">MPTIDPSLYLKNQTTTRVPSNELGKDDFLKILMTQLQNQDPTSPLEDRDFIAQLAQFTSLEQMTNMTNSINKLANFQQMNSIIEYSHLIDKVVSYQSLDENGDNLTMKESKVTSVSQFNGELFLELANGEKISTILIGEVRASESLQEQQSDDEVIEV</sequence>
<comment type="similarity">
    <text evidence="1">Belongs to the FlgD family.</text>
</comment>
<dbReference type="InterPro" id="IPR005648">
    <property type="entry name" value="FlgD"/>
</dbReference>
<evidence type="ECO:0000313" key="3">
    <source>
        <dbReference type="EMBL" id="GGA63060.1"/>
    </source>
</evidence>
<proteinExistence type="inferred from homology"/>
<protein>
    <recommendedName>
        <fullName evidence="5">Flagellar hook assembly protein FlgD</fullName>
    </recommendedName>
</protein>
<evidence type="ECO:0000313" key="4">
    <source>
        <dbReference type="Proteomes" id="UP000613512"/>
    </source>
</evidence>